<dbReference type="Pfam" id="PF00126">
    <property type="entry name" value="HTH_1"/>
    <property type="match status" value="1"/>
</dbReference>
<dbReference type="InterPro" id="IPR000847">
    <property type="entry name" value="LysR_HTH_N"/>
</dbReference>
<keyword evidence="4" id="KW-0804">Transcription</keyword>
<comment type="similarity">
    <text evidence="1">Belongs to the LysR transcriptional regulatory family.</text>
</comment>
<dbReference type="SUPFAM" id="SSF53850">
    <property type="entry name" value="Periplasmic binding protein-like II"/>
    <property type="match status" value="1"/>
</dbReference>
<keyword evidence="2" id="KW-0805">Transcription regulation</keyword>
<gene>
    <name evidence="7" type="ORF">CHU32_06985</name>
    <name evidence="6" type="ORF">CHU33_04030</name>
</gene>
<name>A0A2P5GSA0_9ENTR</name>
<organism evidence="7 9">
    <name type="scientific">Superficieibacter electus</name>
    <dbReference type="NCBI Taxonomy" id="2022662"/>
    <lineage>
        <taxon>Bacteria</taxon>
        <taxon>Pseudomonadati</taxon>
        <taxon>Pseudomonadota</taxon>
        <taxon>Gammaproteobacteria</taxon>
        <taxon>Enterobacterales</taxon>
        <taxon>Enterobacteriaceae</taxon>
        <taxon>Superficieibacter</taxon>
    </lineage>
</organism>
<keyword evidence="3" id="KW-0238">DNA-binding</keyword>
<evidence type="ECO:0000256" key="4">
    <source>
        <dbReference type="ARBA" id="ARBA00023163"/>
    </source>
</evidence>
<evidence type="ECO:0000313" key="9">
    <source>
        <dbReference type="Proteomes" id="UP000247005"/>
    </source>
</evidence>
<dbReference type="PANTHER" id="PTHR30346">
    <property type="entry name" value="TRANSCRIPTIONAL DUAL REGULATOR HCAR-RELATED"/>
    <property type="match status" value="1"/>
</dbReference>
<evidence type="ECO:0000256" key="3">
    <source>
        <dbReference type="ARBA" id="ARBA00023125"/>
    </source>
</evidence>
<evidence type="ECO:0000256" key="2">
    <source>
        <dbReference type="ARBA" id="ARBA00023015"/>
    </source>
</evidence>
<dbReference type="Proteomes" id="UP000247005">
    <property type="component" value="Unassembled WGS sequence"/>
</dbReference>
<dbReference type="GO" id="GO:0003700">
    <property type="term" value="F:DNA-binding transcription factor activity"/>
    <property type="evidence" value="ECO:0007669"/>
    <property type="project" value="InterPro"/>
</dbReference>
<keyword evidence="8" id="KW-1185">Reference proteome</keyword>
<dbReference type="InterPro" id="IPR036388">
    <property type="entry name" value="WH-like_DNA-bd_sf"/>
</dbReference>
<dbReference type="FunFam" id="1.10.10.10:FF:000001">
    <property type="entry name" value="LysR family transcriptional regulator"/>
    <property type="match status" value="1"/>
</dbReference>
<dbReference type="OrthoDB" id="9067838at2"/>
<dbReference type="GO" id="GO:0003677">
    <property type="term" value="F:DNA binding"/>
    <property type="evidence" value="ECO:0007669"/>
    <property type="project" value="UniProtKB-KW"/>
</dbReference>
<dbReference type="Gene3D" id="1.10.10.10">
    <property type="entry name" value="Winged helix-like DNA-binding domain superfamily/Winged helix DNA-binding domain"/>
    <property type="match status" value="1"/>
</dbReference>
<dbReference type="GO" id="GO:0032993">
    <property type="term" value="C:protein-DNA complex"/>
    <property type="evidence" value="ECO:0007669"/>
    <property type="project" value="TreeGrafter"/>
</dbReference>
<dbReference type="RefSeq" id="WP_103674799.1">
    <property type="nucleotide sequence ID" value="NZ_PQGD01000005.1"/>
</dbReference>
<dbReference type="PRINTS" id="PR00039">
    <property type="entry name" value="HTHLYSR"/>
</dbReference>
<evidence type="ECO:0000313" key="7">
    <source>
        <dbReference type="EMBL" id="POP49396.1"/>
    </source>
</evidence>
<dbReference type="Pfam" id="PF03466">
    <property type="entry name" value="LysR_substrate"/>
    <property type="match status" value="1"/>
</dbReference>
<reference evidence="8 9" key="1">
    <citation type="submission" date="2018-01" db="EMBL/GenBank/DDBJ databases">
        <title>Superficieibacter electus gen. nov., sp. nov., an extended-spectrum beta-lactamase possessing member of the Enterobacteriaceae family, isolated from intensive care unit surfaces.</title>
        <authorList>
            <person name="Potter R.F."/>
            <person name="D'Souza A.W."/>
        </authorList>
    </citation>
    <scope>NUCLEOTIDE SEQUENCE [LARGE SCALE GENOMIC DNA]</scope>
    <source>
        <strain evidence="7 9">BP-1</strain>
        <strain evidence="6 8">BP-2</strain>
    </source>
</reference>
<accession>A0A2P5GSA0</accession>
<evidence type="ECO:0000313" key="6">
    <source>
        <dbReference type="EMBL" id="POP46658.1"/>
    </source>
</evidence>
<dbReference type="AlphaFoldDB" id="A0A2P5GSA0"/>
<evidence type="ECO:0000256" key="1">
    <source>
        <dbReference type="ARBA" id="ARBA00009437"/>
    </source>
</evidence>
<dbReference type="SUPFAM" id="SSF46785">
    <property type="entry name" value="Winged helix' DNA-binding domain"/>
    <property type="match status" value="1"/>
</dbReference>
<dbReference type="CDD" id="cd08414">
    <property type="entry name" value="PBP2_LTTR_aromatics_like"/>
    <property type="match status" value="1"/>
</dbReference>
<dbReference type="PROSITE" id="PS50931">
    <property type="entry name" value="HTH_LYSR"/>
    <property type="match status" value="1"/>
</dbReference>
<protein>
    <submittedName>
        <fullName evidence="7">LysR family transcriptional regulator</fullName>
    </submittedName>
</protein>
<proteinExistence type="inferred from homology"/>
<comment type="caution">
    <text evidence="7">The sequence shown here is derived from an EMBL/GenBank/DDBJ whole genome shotgun (WGS) entry which is preliminary data.</text>
</comment>
<dbReference type="InterPro" id="IPR005119">
    <property type="entry name" value="LysR_subst-bd"/>
</dbReference>
<feature type="domain" description="HTH lysR-type" evidence="5">
    <location>
        <begin position="1"/>
        <end position="58"/>
    </location>
</feature>
<dbReference type="Gene3D" id="3.40.190.10">
    <property type="entry name" value="Periplasmic binding protein-like II"/>
    <property type="match status" value="2"/>
</dbReference>
<dbReference type="InterPro" id="IPR036390">
    <property type="entry name" value="WH_DNA-bd_sf"/>
</dbReference>
<evidence type="ECO:0000313" key="8">
    <source>
        <dbReference type="Proteomes" id="UP000237073"/>
    </source>
</evidence>
<dbReference type="EMBL" id="PQGD01000005">
    <property type="protein sequence ID" value="POP49396.1"/>
    <property type="molecule type" value="Genomic_DNA"/>
</dbReference>
<dbReference type="EMBL" id="PQGE01000003">
    <property type="protein sequence ID" value="POP46658.1"/>
    <property type="molecule type" value="Genomic_DNA"/>
</dbReference>
<sequence>MDQKNLTSFVVLAEELQFSRAAIRLHITQSALSQQIARLEKELGVALFERTRRSVRLSECGHVFLPEAQKVIADMTRAAETARRAARGQVGKIAVAYVDAAPFSLLSPVVMQFRKSFPDVEMVLHEMTSAEQFDALRNDRIDIGLLRPIYEMDWMRALTILQEPYVVAMHKEHELAAQDEVHIRALIQEKFLFTSKEKAKYIYSNWDAIFARHGMSPIVVQEVNQLHAMLSLVGAGMGLAFLPLSVAQNNNHGVVYRPITGIDSPHALLNVAWRDGRNNTLVSHFVHTARQVSARIKREKELLTAR</sequence>
<dbReference type="PANTHER" id="PTHR30346:SF0">
    <property type="entry name" value="HCA OPERON TRANSCRIPTIONAL ACTIVATOR HCAR"/>
    <property type="match status" value="1"/>
</dbReference>
<dbReference type="Proteomes" id="UP000237073">
    <property type="component" value="Unassembled WGS sequence"/>
</dbReference>
<evidence type="ECO:0000259" key="5">
    <source>
        <dbReference type="PROSITE" id="PS50931"/>
    </source>
</evidence>